<dbReference type="Gene3D" id="1.50.10.20">
    <property type="match status" value="1"/>
</dbReference>
<dbReference type="Proteomes" id="UP000184383">
    <property type="component" value="Unassembled WGS sequence"/>
</dbReference>
<organism evidence="3 4">
    <name type="scientific">Aspergillus wentii DTO 134E9</name>
    <dbReference type="NCBI Taxonomy" id="1073089"/>
    <lineage>
        <taxon>Eukaryota</taxon>
        <taxon>Fungi</taxon>
        <taxon>Dikarya</taxon>
        <taxon>Ascomycota</taxon>
        <taxon>Pezizomycotina</taxon>
        <taxon>Eurotiomycetes</taxon>
        <taxon>Eurotiomycetidae</taxon>
        <taxon>Eurotiales</taxon>
        <taxon>Aspergillaceae</taxon>
        <taxon>Aspergillus</taxon>
        <taxon>Aspergillus subgen. Cremei</taxon>
    </lineage>
</organism>
<protein>
    <recommendedName>
        <fullName evidence="5">Glycosyl hydrolase</fullName>
    </recommendedName>
</protein>
<dbReference type="SUPFAM" id="SSF48208">
    <property type="entry name" value="Six-hairpin glycosidases"/>
    <property type="match status" value="1"/>
</dbReference>
<dbReference type="InterPro" id="IPR053169">
    <property type="entry name" value="MUG_Protein"/>
</dbReference>
<feature type="signal peptide" evidence="2">
    <location>
        <begin position="1"/>
        <end position="22"/>
    </location>
</feature>
<dbReference type="VEuPathDB" id="FungiDB:ASPWEDRAFT_155286"/>
<dbReference type="InterPro" id="IPR008928">
    <property type="entry name" value="6-hairpin_glycosidase_sf"/>
</dbReference>
<evidence type="ECO:0008006" key="5">
    <source>
        <dbReference type="Google" id="ProtNLM"/>
    </source>
</evidence>
<name>A0A1L9RKP0_ASPWE</name>
<dbReference type="GO" id="GO:0005975">
    <property type="term" value="P:carbohydrate metabolic process"/>
    <property type="evidence" value="ECO:0007669"/>
    <property type="project" value="InterPro"/>
</dbReference>
<proteinExistence type="predicted"/>
<dbReference type="PANTHER" id="PTHR47791:SF2">
    <property type="entry name" value="ENDO MANNANASE, GH76 FAMILY (EUROFUNG)"/>
    <property type="match status" value="1"/>
</dbReference>
<dbReference type="STRING" id="1073089.A0A1L9RKP0"/>
<feature type="region of interest" description="Disordered" evidence="1">
    <location>
        <begin position="527"/>
        <end position="571"/>
    </location>
</feature>
<dbReference type="AlphaFoldDB" id="A0A1L9RKP0"/>
<dbReference type="InterPro" id="IPR005198">
    <property type="entry name" value="Glyco_hydro_76"/>
</dbReference>
<dbReference type="EMBL" id="KV878212">
    <property type="protein sequence ID" value="OJJ35463.1"/>
    <property type="molecule type" value="Genomic_DNA"/>
</dbReference>
<dbReference type="GeneID" id="63745532"/>
<keyword evidence="2" id="KW-0732">Signal</keyword>
<feature type="compositionally biased region" description="Basic and acidic residues" evidence="1">
    <location>
        <begin position="528"/>
        <end position="539"/>
    </location>
</feature>
<evidence type="ECO:0000256" key="2">
    <source>
        <dbReference type="SAM" id="SignalP"/>
    </source>
</evidence>
<dbReference type="PANTHER" id="PTHR47791">
    <property type="entry name" value="MEIOTICALLY UP-REGULATED GENE 191 PROTEIN"/>
    <property type="match status" value="1"/>
</dbReference>
<evidence type="ECO:0000313" key="3">
    <source>
        <dbReference type="EMBL" id="OJJ35463.1"/>
    </source>
</evidence>
<dbReference type="OrthoDB" id="4104179at2759"/>
<sequence>MVLSIFISLSLYVLSISSGANALAHPPQNVLAPSPHDSPAQTVLDEIDPSHANVPSNSSTLKSLLHALNVMQDGYFELWRGTWPTSIDWTAAVVGTQVSATLSSLTSSGNDTAFAKLSGDEERELKETTMARGEVVLENIVSRFFDQTSAFYFGENAISLRTQANDDMLWVVLGWLESIKFQVLHSDLRYESNLTSDKAWHGTQLRVPAAHRARIFYELASFGWDTFLCDGGMIWSPYLTPYKNAITNELWISASIGMYLYHPGDSIDFPFMVNVDVSSDEYPHNPTHLEAAKKGYDWLKNSKMIGPGGLYADGFHINGWQNIKKPGTRKCDELNTMVYTYNQGVILSGLRGLWLATASYDYLRDGHELVEKVIRATGWADQSSREWSGLGRGGVLEEACDSAGTCTQDGHTFKGIFFNHLAEFCRAIRPQEERFLAYANLTSESEWKIVYDLHQSRCRGYRPWIQHNAEAALVTLDNDGKFGAWWGQQYPASTLVTESSPLPAGAVDYRNCGGRVKGAEELFGALRRRPESVDRRGRQPTEAQSGTEGARTSGVNQMDVNDRGGGRTVETQSGGVAVLRALYQWETTPALW</sequence>
<dbReference type="RefSeq" id="XP_040689139.1">
    <property type="nucleotide sequence ID" value="XM_040829684.1"/>
</dbReference>
<reference evidence="4" key="1">
    <citation type="journal article" date="2017" name="Genome Biol.">
        <title>Comparative genomics reveals high biological diversity and specific adaptations in the industrially and medically important fungal genus Aspergillus.</title>
        <authorList>
            <person name="de Vries R.P."/>
            <person name="Riley R."/>
            <person name="Wiebenga A."/>
            <person name="Aguilar-Osorio G."/>
            <person name="Amillis S."/>
            <person name="Uchima C.A."/>
            <person name="Anderluh G."/>
            <person name="Asadollahi M."/>
            <person name="Askin M."/>
            <person name="Barry K."/>
            <person name="Battaglia E."/>
            <person name="Bayram O."/>
            <person name="Benocci T."/>
            <person name="Braus-Stromeyer S.A."/>
            <person name="Caldana C."/>
            <person name="Canovas D."/>
            <person name="Cerqueira G.C."/>
            <person name="Chen F."/>
            <person name="Chen W."/>
            <person name="Choi C."/>
            <person name="Clum A."/>
            <person name="Dos Santos R.A."/>
            <person name="Damasio A.R."/>
            <person name="Diallinas G."/>
            <person name="Emri T."/>
            <person name="Fekete E."/>
            <person name="Flipphi M."/>
            <person name="Freyberg S."/>
            <person name="Gallo A."/>
            <person name="Gournas C."/>
            <person name="Habgood R."/>
            <person name="Hainaut M."/>
            <person name="Harispe M.L."/>
            <person name="Henrissat B."/>
            <person name="Hilden K.S."/>
            <person name="Hope R."/>
            <person name="Hossain A."/>
            <person name="Karabika E."/>
            <person name="Karaffa L."/>
            <person name="Karanyi Z."/>
            <person name="Krasevec N."/>
            <person name="Kuo A."/>
            <person name="Kusch H."/>
            <person name="LaButti K."/>
            <person name="Lagendijk E.L."/>
            <person name="Lapidus A."/>
            <person name="Levasseur A."/>
            <person name="Lindquist E."/>
            <person name="Lipzen A."/>
            <person name="Logrieco A.F."/>
            <person name="MacCabe A."/>
            <person name="Maekelae M.R."/>
            <person name="Malavazi I."/>
            <person name="Melin P."/>
            <person name="Meyer V."/>
            <person name="Mielnichuk N."/>
            <person name="Miskei M."/>
            <person name="Molnar A.P."/>
            <person name="Mule G."/>
            <person name="Ngan C.Y."/>
            <person name="Orejas M."/>
            <person name="Orosz E."/>
            <person name="Ouedraogo J.P."/>
            <person name="Overkamp K.M."/>
            <person name="Park H.-S."/>
            <person name="Perrone G."/>
            <person name="Piumi F."/>
            <person name="Punt P.J."/>
            <person name="Ram A.F."/>
            <person name="Ramon A."/>
            <person name="Rauscher S."/>
            <person name="Record E."/>
            <person name="Riano-Pachon D.M."/>
            <person name="Robert V."/>
            <person name="Roehrig J."/>
            <person name="Ruller R."/>
            <person name="Salamov A."/>
            <person name="Salih N.S."/>
            <person name="Samson R.A."/>
            <person name="Sandor E."/>
            <person name="Sanguinetti M."/>
            <person name="Schuetze T."/>
            <person name="Sepcic K."/>
            <person name="Shelest E."/>
            <person name="Sherlock G."/>
            <person name="Sophianopoulou V."/>
            <person name="Squina F.M."/>
            <person name="Sun H."/>
            <person name="Susca A."/>
            <person name="Todd R.B."/>
            <person name="Tsang A."/>
            <person name="Unkles S.E."/>
            <person name="van de Wiele N."/>
            <person name="van Rossen-Uffink D."/>
            <person name="Oliveira J.V."/>
            <person name="Vesth T.C."/>
            <person name="Visser J."/>
            <person name="Yu J.-H."/>
            <person name="Zhou M."/>
            <person name="Andersen M.R."/>
            <person name="Archer D.B."/>
            <person name="Baker S.E."/>
            <person name="Benoit I."/>
            <person name="Brakhage A.A."/>
            <person name="Braus G.H."/>
            <person name="Fischer R."/>
            <person name="Frisvad J.C."/>
            <person name="Goldman G.H."/>
            <person name="Houbraken J."/>
            <person name="Oakley B."/>
            <person name="Pocsi I."/>
            <person name="Scazzocchio C."/>
            <person name="Seiboth B."/>
            <person name="vanKuyk P.A."/>
            <person name="Wortman J."/>
            <person name="Dyer P.S."/>
            <person name="Grigoriev I.V."/>
        </authorList>
    </citation>
    <scope>NUCLEOTIDE SEQUENCE [LARGE SCALE GENOMIC DNA]</scope>
    <source>
        <strain evidence="4">DTO 134E9</strain>
    </source>
</reference>
<feature type="chain" id="PRO_5012047132" description="Glycosyl hydrolase" evidence="2">
    <location>
        <begin position="23"/>
        <end position="592"/>
    </location>
</feature>
<dbReference type="Pfam" id="PF03663">
    <property type="entry name" value="Glyco_hydro_76"/>
    <property type="match status" value="1"/>
</dbReference>
<accession>A0A1L9RKP0</accession>
<evidence type="ECO:0000256" key="1">
    <source>
        <dbReference type="SAM" id="MobiDB-lite"/>
    </source>
</evidence>
<keyword evidence="4" id="KW-1185">Reference proteome</keyword>
<gene>
    <name evidence="3" type="ORF">ASPWEDRAFT_155286</name>
</gene>
<evidence type="ECO:0000313" key="4">
    <source>
        <dbReference type="Proteomes" id="UP000184383"/>
    </source>
</evidence>